<evidence type="ECO:0000256" key="3">
    <source>
        <dbReference type="ARBA" id="ARBA00022833"/>
    </source>
</evidence>
<keyword evidence="3" id="KW-0862">Zinc</keyword>
<evidence type="ECO:0000256" key="2">
    <source>
        <dbReference type="ARBA" id="ARBA00022771"/>
    </source>
</evidence>
<dbReference type="InParanoid" id="F9XLS9"/>
<dbReference type="Gene3D" id="6.10.140.2220">
    <property type="match status" value="2"/>
</dbReference>
<keyword evidence="1" id="KW-0479">Metal-binding</keyword>
<feature type="domain" description="MYND-type" evidence="5">
    <location>
        <begin position="477"/>
        <end position="513"/>
    </location>
</feature>
<dbReference type="HOGENOM" id="CLU_326308_0_0_1"/>
<dbReference type="InterPro" id="IPR002893">
    <property type="entry name" value="Znf_MYND"/>
</dbReference>
<dbReference type="EMBL" id="CM001205">
    <property type="protein sequence ID" value="EGP84035.1"/>
    <property type="molecule type" value="Genomic_DNA"/>
</dbReference>
<evidence type="ECO:0000256" key="4">
    <source>
        <dbReference type="PROSITE-ProRule" id="PRU00134"/>
    </source>
</evidence>
<dbReference type="GO" id="GO:0008270">
    <property type="term" value="F:zinc ion binding"/>
    <property type="evidence" value="ECO:0007669"/>
    <property type="project" value="UniProtKB-KW"/>
</dbReference>
<dbReference type="KEGG" id="ztr:MYCGRDRAFT_96339"/>
<dbReference type="PANTHER" id="PTHR28069">
    <property type="entry name" value="GH20023P"/>
    <property type="match status" value="1"/>
</dbReference>
<dbReference type="AlphaFoldDB" id="F9XLS9"/>
<protein>
    <recommendedName>
        <fullName evidence="5">MYND-type domain-containing protein</fullName>
    </recommendedName>
</protein>
<proteinExistence type="predicted"/>
<dbReference type="PROSITE" id="PS50865">
    <property type="entry name" value="ZF_MYND_2"/>
    <property type="match status" value="2"/>
</dbReference>
<dbReference type="PROSITE" id="PS01360">
    <property type="entry name" value="ZF_MYND_1"/>
    <property type="match status" value="2"/>
</dbReference>
<evidence type="ECO:0000313" key="7">
    <source>
        <dbReference type="Proteomes" id="UP000008062"/>
    </source>
</evidence>
<evidence type="ECO:0000256" key="1">
    <source>
        <dbReference type="ARBA" id="ARBA00022723"/>
    </source>
</evidence>
<dbReference type="RefSeq" id="XP_003849059.1">
    <property type="nucleotide sequence ID" value="XM_003849011.1"/>
</dbReference>
<dbReference type="OrthoDB" id="437457at2759"/>
<dbReference type="SUPFAM" id="SSF144232">
    <property type="entry name" value="HIT/MYND zinc finger-like"/>
    <property type="match status" value="2"/>
</dbReference>
<keyword evidence="7" id="KW-1185">Reference proteome</keyword>
<feature type="domain" description="MYND-type" evidence="5">
    <location>
        <begin position="24"/>
        <end position="60"/>
    </location>
</feature>
<name>F9XLS9_ZYMTI</name>
<reference evidence="6 7" key="1">
    <citation type="journal article" date="2011" name="PLoS Genet.">
        <title>Finished genome of the fungal wheat pathogen Mycosphaerella graminicola reveals dispensome structure, chromosome plasticity, and stealth pathogenesis.</title>
        <authorList>
            <person name="Goodwin S.B."/>
            <person name="Ben M'barek S."/>
            <person name="Dhillon B."/>
            <person name="Wittenberg A.H.J."/>
            <person name="Crane C.F."/>
            <person name="Hane J.K."/>
            <person name="Foster A.J."/>
            <person name="Van der Lee T.A.J."/>
            <person name="Grimwood J."/>
            <person name="Aerts A."/>
            <person name="Antoniw J."/>
            <person name="Bailey A."/>
            <person name="Bluhm B."/>
            <person name="Bowler J."/>
            <person name="Bristow J."/>
            <person name="van der Burgt A."/>
            <person name="Canto-Canche B."/>
            <person name="Churchill A.C.L."/>
            <person name="Conde-Ferraez L."/>
            <person name="Cools H.J."/>
            <person name="Coutinho P.M."/>
            <person name="Csukai M."/>
            <person name="Dehal P."/>
            <person name="De Wit P."/>
            <person name="Donzelli B."/>
            <person name="van de Geest H.C."/>
            <person name="van Ham R.C.H.J."/>
            <person name="Hammond-Kosack K.E."/>
            <person name="Henrissat B."/>
            <person name="Kilian A."/>
            <person name="Kobayashi A.K."/>
            <person name="Koopmann E."/>
            <person name="Kourmpetis Y."/>
            <person name="Kuzniar A."/>
            <person name="Lindquist E."/>
            <person name="Lombard V."/>
            <person name="Maliepaard C."/>
            <person name="Martins N."/>
            <person name="Mehrabi R."/>
            <person name="Nap J.P.H."/>
            <person name="Ponomarenko A."/>
            <person name="Rudd J.J."/>
            <person name="Salamov A."/>
            <person name="Schmutz J."/>
            <person name="Schouten H.J."/>
            <person name="Shapiro H."/>
            <person name="Stergiopoulos I."/>
            <person name="Torriani S.F.F."/>
            <person name="Tu H."/>
            <person name="de Vries R.P."/>
            <person name="Waalwijk C."/>
            <person name="Ware S.B."/>
            <person name="Wiebenga A."/>
            <person name="Zwiers L.-H."/>
            <person name="Oliver R.P."/>
            <person name="Grigoriev I.V."/>
            <person name="Kema G.H.J."/>
        </authorList>
    </citation>
    <scope>NUCLEOTIDE SEQUENCE [LARGE SCALE GENOMIC DNA]</scope>
    <source>
        <strain evidence="7">CBS 115943 / IPO323</strain>
    </source>
</reference>
<dbReference type="Proteomes" id="UP000008062">
    <property type="component" value="Chromosome 10"/>
</dbReference>
<accession>F9XLS9</accession>
<dbReference type="STRING" id="336722.F9XLS9"/>
<gene>
    <name evidence="6" type="ORF">MYCGRDRAFT_96339</name>
</gene>
<organism evidence="6 7">
    <name type="scientific">Zymoseptoria tritici (strain CBS 115943 / IPO323)</name>
    <name type="common">Speckled leaf blotch fungus</name>
    <name type="synonym">Septoria tritici</name>
    <dbReference type="NCBI Taxonomy" id="336722"/>
    <lineage>
        <taxon>Eukaryota</taxon>
        <taxon>Fungi</taxon>
        <taxon>Dikarya</taxon>
        <taxon>Ascomycota</taxon>
        <taxon>Pezizomycotina</taxon>
        <taxon>Dothideomycetes</taxon>
        <taxon>Dothideomycetidae</taxon>
        <taxon>Mycosphaerellales</taxon>
        <taxon>Mycosphaerellaceae</taxon>
        <taxon>Zymoseptoria</taxon>
    </lineage>
</organism>
<dbReference type="Pfam" id="PF01753">
    <property type="entry name" value="zf-MYND"/>
    <property type="match status" value="2"/>
</dbReference>
<dbReference type="GeneID" id="13398456"/>
<sequence>MARDSLLSATDDMTGTTTSRVPECAMCTEPGLLHCGGCKAINYCSVECRDASWRFHKSLCKTFKDFQSPPNENMYRALYFPPSGRKPIFRWLSKLKMPDMKTAKDNDIGPIIDASSHISACRIFVSSLTGKELKWPMTMFCDNDWEARYPLPNKALLESTQNLVGQRWGGPLVVTAGEPGGQDFNMVDFQRFIAFAILFDAPMGSCTMDYVLGPKIQAVLMPCAGERRLSGITSTRSAMVPRLHLMGRTQEYMSAVSEHIGLPLMVLEYATKSKAWTEPKDLTSDAMYMHVGSAKNSRLAFTSNNGAIGVCNVPNDGMGNMLVVRADGKPLDPETVDIFVDFCRTYPMVTIMRAKGGKPLGRHTRARREWKALKAETEASEAISNGGEGQVVADGSEVTRAGLTDRVLGDLAVNIFTWSVSLQVSNKAVRTACFHCGSEANTTSKPTLDLCPQRPNHSTSTSAYNRIMASNNTASKCLMCTRPSTLRCADCKAVSYCSYECSDASWRFHKALCSSFKDFQTPPAKNMFRVVYLMPDESSPKFCWLDKADFLDKLRGGEGNMYDLIPGAELVQESRVEVNQISGQRQERKLTMYYDENFLRYAELNKAVVSSTQGLLAYDWRGPIFACAGKPGSSDFNMVDFHHLVAFFITFRGKFEINEWLSGPKLQAVLMPCDGETRLDATASPRSVMVPRLHYIWDEKHDISAVSQRIGMPLFAVHCLTKSPKWTESRDLINYATFMHTNGIANPKFDCKKVDFWAISKVGNMLIARVDQQPLEPDVAQAFADYCKYHVCTSVNAAIMQDPTAVEELGRPMKNPPEFVMAEITPEKWAVYLSQWKALKAHDQAVAANAKTGNASAVLADGVTADTIDGVARMGLTKQDGSS</sequence>
<keyword evidence="2 4" id="KW-0863">Zinc-finger</keyword>
<evidence type="ECO:0000313" key="6">
    <source>
        <dbReference type="EMBL" id="EGP84035.1"/>
    </source>
</evidence>
<dbReference type="eggNOG" id="ENOG502SQ86">
    <property type="taxonomic scope" value="Eukaryota"/>
</dbReference>
<evidence type="ECO:0000259" key="5">
    <source>
        <dbReference type="PROSITE" id="PS50865"/>
    </source>
</evidence>